<evidence type="ECO:0000313" key="3">
    <source>
        <dbReference type="Proteomes" id="UP001595387"/>
    </source>
</evidence>
<comment type="caution">
    <text evidence="2">The sequence shown here is derived from an EMBL/GenBank/DDBJ whole genome shotgun (WGS) entry which is preliminary data.</text>
</comment>
<proteinExistence type="predicted"/>
<sequence>MQNRTMESVIASSTGKLLRDHFGKGPEALYVTVAKPFITIYLRNFLAPMEKVLLDIENEVKVQDTRDVLMEKIIPEMNTILSAETGEKMAHIYYDWSFPNQSGLIFAEMETEEPVTEEDYDYPARSMVHQEIDRITREAQKPPHALRSYMLNSRTLFTKREDILVMIEQELINSGFEEELRLTKRRLEKRLLNIGFLEAELGQKIEDVFVDWNFEEDTGYMIFILK</sequence>
<keyword evidence="3" id="KW-1185">Reference proteome</keyword>
<organism evidence="2 3">
    <name type="scientific">Virgibacillus sediminis</name>
    <dbReference type="NCBI Taxonomy" id="202260"/>
    <lineage>
        <taxon>Bacteria</taxon>
        <taxon>Bacillati</taxon>
        <taxon>Bacillota</taxon>
        <taxon>Bacilli</taxon>
        <taxon>Bacillales</taxon>
        <taxon>Bacillaceae</taxon>
        <taxon>Virgibacillus</taxon>
    </lineage>
</organism>
<dbReference type="InterPro" id="IPR018745">
    <property type="entry name" value="MpsC"/>
</dbReference>
<gene>
    <name evidence="2" type="ORF">ACFODW_13970</name>
</gene>
<name>A0ABV7A991_9BACI</name>
<protein>
    <submittedName>
        <fullName evidence="2">Na-translocating system protein MpsC family protein</fullName>
    </submittedName>
</protein>
<dbReference type="RefSeq" id="WP_390307394.1">
    <property type="nucleotide sequence ID" value="NZ_JBHRRZ010000036.1"/>
</dbReference>
<reference evidence="3" key="1">
    <citation type="journal article" date="2019" name="Int. J. Syst. Evol. Microbiol.">
        <title>The Global Catalogue of Microorganisms (GCM) 10K type strain sequencing project: providing services to taxonomists for standard genome sequencing and annotation.</title>
        <authorList>
            <consortium name="The Broad Institute Genomics Platform"/>
            <consortium name="The Broad Institute Genome Sequencing Center for Infectious Disease"/>
            <person name="Wu L."/>
            <person name="Ma J."/>
        </authorList>
    </citation>
    <scope>NUCLEOTIDE SEQUENCE [LARGE SCALE GENOMIC DNA]</scope>
    <source>
        <strain evidence="3">KCTC 13193</strain>
    </source>
</reference>
<dbReference type="EMBL" id="JBHRRZ010000036">
    <property type="protein sequence ID" value="MFC2949424.1"/>
    <property type="molecule type" value="Genomic_DNA"/>
</dbReference>
<dbReference type="Proteomes" id="UP001595387">
    <property type="component" value="Unassembled WGS sequence"/>
</dbReference>
<evidence type="ECO:0000259" key="1">
    <source>
        <dbReference type="Pfam" id="PF10057"/>
    </source>
</evidence>
<dbReference type="Pfam" id="PF10057">
    <property type="entry name" value="MpsC"/>
    <property type="match status" value="1"/>
</dbReference>
<accession>A0ABV7A991</accession>
<evidence type="ECO:0000313" key="2">
    <source>
        <dbReference type="EMBL" id="MFC2949424.1"/>
    </source>
</evidence>
<feature type="domain" description="Na+-translocating membrane potential-generating system MpsC" evidence="1">
    <location>
        <begin position="4"/>
        <end position="104"/>
    </location>
</feature>